<keyword evidence="4" id="KW-0812">Transmembrane</keyword>
<dbReference type="InterPro" id="IPR000873">
    <property type="entry name" value="AMP-dep_synth/lig_dom"/>
</dbReference>
<dbReference type="EMBL" id="JBHRXX010000009">
    <property type="protein sequence ID" value="MFC3686207.1"/>
    <property type="molecule type" value="Genomic_DNA"/>
</dbReference>
<dbReference type="Proteomes" id="UP001595729">
    <property type="component" value="Unassembled WGS sequence"/>
</dbReference>
<feature type="compositionally biased region" description="Basic and acidic residues" evidence="3">
    <location>
        <begin position="465"/>
        <end position="477"/>
    </location>
</feature>
<proteinExistence type="inferred from homology"/>
<evidence type="ECO:0000256" key="4">
    <source>
        <dbReference type="SAM" id="Phobius"/>
    </source>
</evidence>
<accession>A0ABV7W9S9</accession>
<feature type="region of interest" description="Disordered" evidence="3">
    <location>
        <begin position="465"/>
        <end position="484"/>
    </location>
</feature>
<dbReference type="Gene3D" id="3.40.50.12780">
    <property type="entry name" value="N-terminal domain of ligase-like"/>
    <property type="match status" value="1"/>
</dbReference>
<evidence type="ECO:0000256" key="1">
    <source>
        <dbReference type="ARBA" id="ARBA00006432"/>
    </source>
</evidence>
<keyword evidence="4" id="KW-0472">Membrane</keyword>
<feature type="transmembrane region" description="Helical" evidence="4">
    <location>
        <begin position="750"/>
        <end position="783"/>
    </location>
</feature>
<feature type="transmembrane region" description="Helical" evidence="4">
    <location>
        <begin position="658"/>
        <end position="680"/>
    </location>
</feature>
<dbReference type="InterPro" id="IPR042099">
    <property type="entry name" value="ANL_N_sf"/>
</dbReference>
<gene>
    <name evidence="6" type="ORF">ACFOPI_21635</name>
</gene>
<dbReference type="InterPro" id="IPR020845">
    <property type="entry name" value="AMP-binding_CS"/>
</dbReference>
<keyword evidence="2" id="KW-0436">Ligase</keyword>
<feature type="domain" description="AMP-dependent synthetase/ligase" evidence="5">
    <location>
        <begin position="105"/>
        <end position="322"/>
    </location>
</feature>
<sequence>MPTYVACRTWQLMQARNASWLRSGACKRFVVPVLCCRRASSELRVNEPQVLRMQISTLRATGLIRRNSLSFIEHVFALNEKRQPLVSFQDEASAKESLGIAIDHCIVPDAGGGWFRQQHALIRDDLPAQVTFTSGTEGKPKGIVLSYANLADAADRIIDQMQLTAEVREYVGVPVTHSFGMARIRVISAVGGQSFIPSRGFDPLELARMLEAGEVNSLSAVPTLLRILLHKPQVIGEAGKKLRWMEIGSQYMTAAEKRGVRDLFPNARIIQHYGLTEASRSTFLLISEVSDDLLESVGRAVGKTEVGISPEGRIRIRGPHVAQWRLEGDHMQALPGADGWLITGDLGHLKDGYLFFDGRADDLINSGGVKINPDLLEEKIGKLLPQSGRLVVAKVPDAMRGEGVLVVAESAGMDPAQLQTASNEALKMLGLEVGDALHVKVMASIPQTATGKPLRRVLTEAFVAENKDARSKPDTRSPPEQSKASDVMGFFQQFFPGRKIDAGASFEALGGDSLGYIQFSMGFEDRFGPLPSGWESLTVAQLQSSVQSAPKSGFVRLEAATLTRAFFMICIVALHLDTFVYSNNWGAAYFLFLLAGYSVMRFQWPDISRTGKVGTILGTVVRIAVPTVMVVAALQLWAHETELKPLLLISNLFDPREYHVAYFYFAEIYMQLLLLIALLFSSKAARDAFIKSPLVSGTVLLVFAMVLSYFTELVWDTNYIYHRTPTWYLWTVACGMLIASAGARDVLTRLIVMVIVSIAVVMHHGFTSATYYICAGCSLLLFWPEISVPAPVKRVVGEIAGASMFMYLSHYQVKSVVTRLFHGPMPWVALFAAVVAGIVFARVYYWSEGRVLALGRQQGWWGR</sequence>
<comment type="similarity">
    <text evidence="1">Belongs to the ATP-dependent AMP-binding enzyme family.</text>
</comment>
<comment type="caution">
    <text evidence="6">The sequence shown here is derived from an EMBL/GenBank/DDBJ whole genome shotgun (WGS) entry which is preliminary data.</text>
</comment>
<dbReference type="PANTHER" id="PTHR43201">
    <property type="entry name" value="ACYL-COA SYNTHETASE"/>
    <property type="match status" value="1"/>
</dbReference>
<dbReference type="SUPFAM" id="SSF56801">
    <property type="entry name" value="Acetyl-CoA synthetase-like"/>
    <property type="match status" value="1"/>
</dbReference>
<dbReference type="Pfam" id="PF00501">
    <property type="entry name" value="AMP-binding"/>
    <property type="match status" value="1"/>
</dbReference>
<evidence type="ECO:0000256" key="3">
    <source>
        <dbReference type="SAM" id="MobiDB-lite"/>
    </source>
</evidence>
<keyword evidence="7" id="KW-1185">Reference proteome</keyword>
<dbReference type="CDD" id="cd04433">
    <property type="entry name" value="AFD_class_I"/>
    <property type="match status" value="1"/>
</dbReference>
<protein>
    <submittedName>
        <fullName evidence="6">AMP-binding protein</fullName>
    </submittedName>
</protein>
<dbReference type="RefSeq" id="WP_382178651.1">
    <property type="nucleotide sequence ID" value="NZ_JBHRXX010000009.1"/>
</dbReference>
<feature type="transmembrane region" description="Helical" evidence="4">
    <location>
        <begin position="692"/>
        <end position="715"/>
    </location>
</feature>
<dbReference type="PROSITE" id="PS00455">
    <property type="entry name" value="AMP_BINDING"/>
    <property type="match status" value="1"/>
</dbReference>
<evidence type="ECO:0000313" key="7">
    <source>
        <dbReference type="Proteomes" id="UP001595729"/>
    </source>
</evidence>
<feature type="transmembrane region" description="Helical" evidence="4">
    <location>
        <begin position="825"/>
        <end position="845"/>
    </location>
</feature>
<feature type="transmembrane region" description="Helical" evidence="4">
    <location>
        <begin position="616"/>
        <end position="638"/>
    </location>
</feature>
<dbReference type="PANTHER" id="PTHR43201:SF5">
    <property type="entry name" value="MEDIUM-CHAIN ACYL-COA LIGASE ACSF2, MITOCHONDRIAL"/>
    <property type="match status" value="1"/>
</dbReference>
<feature type="transmembrane region" description="Helical" evidence="4">
    <location>
        <begin position="587"/>
        <end position="604"/>
    </location>
</feature>
<organism evidence="6 7">
    <name type="scientific">Hydrogenophaga luteola</name>
    <dbReference type="NCBI Taxonomy" id="1591122"/>
    <lineage>
        <taxon>Bacteria</taxon>
        <taxon>Pseudomonadati</taxon>
        <taxon>Pseudomonadota</taxon>
        <taxon>Betaproteobacteria</taxon>
        <taxon>Burkholderiales</taxon>
        <taxon>Comamonadaceae</taxon>
        <taxon>Hydrogenophaga</taxon>
    </lineage>
</organism>
<evidence type="ECO:0000313" key="6">
    <source>
        <dbReference type="EMBL" id="MFC3686207.1"/>
    </source>
</evidence>
<reference evidence="7" key="1">
    <citation type="journal article" date="2019" name="Int. J. Syst. Evol. Microbiol.">
        <title>The Global Catalogue of Microorganisms (GCM) 10K type strain sequencing project: providing services to taxonomists for standard genome sequencing and annotation.</title>
        <authorList>
            <consortium name="The Broad Institute Genomics Platform"/>
            <consortium name="The Broad Institute Genome Sequencing Center for Infectious Disease"/>
            <person name="Wu L."/>
            <person name="Ma J."/>
        </authorList>
    </citation>
    <scope>NUCLEOTIDE SEQUENCE [LARGE SCALE GENOMIC DNA]</scope>
    <source>
        <strain evidence="7">KCTC 42501</strain>
    </source>
</reference>
<name>A0ABV7W9S9_9BURK</name>
<keyword evidence="4" id="KW-1133">Transmembrane helix</keyword>
<dbReference type="InterPro" id="IPR045851">
    <property type="entry name" value="AMP-bd_C_sf"/>
</dbReference>
<dbReference type="Gene3D" id="3.30.300.30">
    <property type="match status" value="1"/>
</dbReference>
<evidence type="ECO:0000259" key="5">
    <source>
        <dbReference type="Pfam" id="PF00501"/>
    </source>
</evidence>
<evidence type="ECO:0000256" key="2">
    <source>
        <dbReference type="ARBA" id="ARBA00022598"/>
    </source>
</evidence>
<feature type="transmembrane region" description="Helical" evidence="4">
    <location>
        <begin position="727"/>
        <end position="743"/>
    </location>
</feature>